<keyword evidence="2" id="KW-1185">Reference proteome</keyword>
<gene>
    <name evidence="1" type="ORF">CC80DRAFT_506105</name>
</gene>
<evidence type="ECO:0000313" key="1">
    <source>
        <dbReference type="EMBL" id="KAF1954867.1"/>
    </source>
</evidence>
<proteinExistence type="predicted"/>
<organism evidence="1 2">
    <name type="scientific">Byssothecium circinans</name>
    <dbReference type="NCBI Taxonomy" id="147558"/>
    <lineage>
        <taxon>Eukaryota</taxon>
        <taxon>Fungi</taxon>
        <taxon>Dikarya</taxon>
        <taxon>Ascomycota</taxon>
        <taxon>Pezizomycotina</taxon>
        <taxon>Dothideomycetes</taxon>
        <taxon>Pleosporomycetidae</taxon>
        <taxon>Pleosporales</taxon>
        <taxon>Massarineae</taxon>
        <taxon>Massarinaceae</taxon>
        <taxon>Byssothecium</taxon>
    </lineage>
</organism>
<evidence type="ECO:0000313" key="2">
    <source>
        <dbReference type="Proteomes" id="UP000800035"/>
    </source>
</evidence>
<sequence>MGRFTEIPNELLLAIIECVDSAGTLSALSQTCKRFARPASEALNAHTCLSWKLNKTSQMARFTATNQGNDMVKTIRLAPQTTTLKAFNVGMTTAFRQLNNLCACLSTLPNLSAFSLNVAKEVDRWCALPARPLSDILKSLPPSVVNLELDTEGIDGIWKNKPKTSEDLNLCHTISELLPRLETLQLRLSCICTELFRSLVMVADAPRKTSKLRFAAINCNFQEQRAVELVMPSKISDCLAYGMINPLRPMAGVEGFSPHDFFTHVLHFKLLGAFPHLERFLIISWEPRSHVCVRDVASFSMTNYPILPLSSRSDHDHPRCILRGHDDELYCDGYDEVDRALLNETLWSQMKNGARLPPVRNPTMNEYRINTQSLKSLESDLRDLDGTSMEDDDWNNLEEMRRTQHVVVRREPFIIRGVVEEDI</sequence>
<protein>
    <submittedName>
        <fullName evidence="1">Uncharacterized protein</fullName>
    </submittedName>
</protein>
<dbReference type="EMBL" id="ML976997">
    <property type="protein sequence ID" value="KAF1954867.1"/>
    <property type="molecule type" value="Genomic_DNA"/>
</dbReference>
<dbReference type="AlphaFoldDB" id="A0A6A5U101"/>
<reference evidence="1" key="1">
    <citation type="journal article" date="2020" name="Stud. Mycol.">
        <title>101 Dothideomycetes genomes: a test case for predicting lifestyles and emergence of pathogens.</title>
        <authorList>
            <person name="Haridas S."/>
            <person name="Albert R."/>
            <person name="Binder M."/>
            <person name="Bloem J."/>
            <person name="Labutti K."/>
            <person name="Salamov A."/>
            <person name="Andreopoulos B."/>
            <person name="Baker S."/>
            <person name="Barry K."/>
            <person name="Bills G."/>
            <person name="Bluhm B."/>
            <person name="Cannon C."/>
            <person name="Castanera R."/>
            <person name="Culley D."/>
            <person name="Daum C."/>
            <person name="Ezra D."/>
            <person name="Gonzalez J."/>
            <person name="Henrissat B."/>
            <person name="Kuo A."/>
            <person name="Liang C."/>
            <person name="Lipzen A."/>
            <person name="Lutzoni F."/>
            <person name="Magnuson J."/>
            <person name="Mondo S."/>
            <person name="Nolan M."/>
            <person name="Ohm R."/>
            <person name="Pangilinan J."/>
            <person name="Park H.-J."/>
            <person name="Ramirez L."/>
            <person name="Alfaro M."/>
            <person name="Sun H."/>
            <person name="Tritt A."/>
            <person name="Yoshinaga Y."/>
            <person name="Zwiers L.-H."/>
            <person name="Turgeon B."/>
            <person name="Goodwin S."/>
            <person name="Spatafora J."/>
            <person name="Crous P."/>
            <person name="Grigoriev I."/>
        </authorList>
    </citation>
    <scope>NUCLEOTIDE SEQUENCE</scope>
    <source>
        <strain evidence="1">CBS 675.92</strain>
    </source>
</reference>
<dbReference type="OrthoDB" id="4192220at2759"/>
<accession>A0A6A5U101</accession>
<dbReference type="Proteomes" id="UP000800035">
    <property type="component" value="Unassembled WGS sequence"/>
</dbReference>
<name>A0A6A5U101_9PLEO</name>